<evidence type="ECO:0000313" key="2">
    <source>
        <dbReference type="Proteomes" id="UP000000663"/>
    </source>
</evidence>
<dbReference type="EMBL" id="AM114193">
    <property type="protein sequence ID" value="CAJ35091.1"/>
    <property type="molecule type" value="Genomic_DNA"/>
</dbReference>
<dbReference type="SUPFAM" id="SSF53649">
    <property type="entry name" value="Alkaline phosphatase-like"/>
    <property type="match status" value="1"/>
</dbReference>
<keyword evidence="2" id="KW-1185">Reference proteome</keyword>
<dbReference type="STRING" id="351160.LRC60"/>
<organism evidence="1 2">
    <name type="scientific">Methanocella arvoryzae (strain DSM 22066 / NBRC 105507 / MRE50)</name>
    <dbReference type="NCBI Taxonomy" id="351160"/>
    <lineage>
        <taxon>Archaea</taxon>
        <taxon>Methanobacteriati</taxon>
        <taxon>Methanobacteriota</taxon>
        <taxon>Stenosarchaea group</taxon>
        <taxon>Methanomicrobia</taxon>
        <taxon>Methanocellales</taxon>
        <taxon>Methanocellaceae</taxon>
        <taxon>Methanocella</taxon>
    </lineage>
</organism>
<dbReference type="InterPro" id="IPR017850">
    <property type="entry name" value="Alkaline_phosphatase_core_sf"/>
</dbReference>
<sequence length="420" mass="47001">MHLSDHFVDPGSYGGYQIQNVSGTILSMLTGERPTAVLPREALGGLYKEYDKVVLFLVDGFGWSQFTNMALQRPFIKSLLDTGVLLKLATQFPSTTACNVTTVNTGLTVARHGLFEWFYYEPEADDIIAPLLFSYAREQKVRDSLRKNAGVKPAEIYPSESIYQKMAGHGVKCYAFQNREYARSTFSDIIFSPAIVQGYESASDGLAALAKAVLSEPEKAYFYFYYDGIDSALHHHGPGSKEVRAAFSKFLECLEKVFRETLLSAGIDKVGNTAFILTADHGQTSIDPAKTIYLNQDFPEIERYLRRNRDGKILAPAGSCRDMFLYVKAEYLPATLAFLNERLYGRAIVCKTSDLVSAGYFGSSDISEALRGRLGDLVILPLQGESVWWYEKDVFEVTFKGHHGGLTRDEMEIPFLMWSL</sequence>
<dbReference type="KEGG" id="rci:LRC60"/>
<accession>Q0W935</accession>
<name>Q0W935_METAR</name>
<evidence type="ECO:0000313" key="1">
    <source>
        <dbReference type="EMBL" id="CAJ35091.1"/>
    </source>
</evidence>
<dbReference type="RefSeq" id="WP_012037394.1">
    <property type="nucleotide sequence ID" value="NC_009464.1"/>
</dbReference>
<dbReference type="GO" id="GO:0016787">
    <property type="term" value="F:hydrolase activity"/>
    <property type="evidence" value="ECO:0007669"/>
    <property type="project" value="UniProtKB-ARBA"/>
</dbReference>
<proteinExistence type="predicted"/>
<gene>
    <name evidence="1" type="ORF">LRC60</name>
</gene>
<dbReference type="AlphaFoldDB" id="Q0W935"/>
<protein>
    <submittedName>
        <fullName evidence="1">Predicted phosphodiesterase/nucleotide pyrophosphatase</fullName>
    </submittedName>
</protein>
<dbReference type="Pfam" id="PF01663">
    <property type="entry name" value="Phosphodiest"/>
    <property type="match status" value="1"/>
</dbReference>
<reference evidence="1 2" key="1">
    <citation type="journal article" date="2006" name="Science">
        <title>Genome of rice cluster I archaea -- the key methane producers in the rice rhizosphere.</title>
        <authorList>
            <person name="Erkel C."/>
            <person name="Kube M."/>
            <person name="Reinhardt R."/>
            <person name="Liesack W."/>
        </authorList>
    </citation>
    <scope>NUCLEOTIDE SEQUENCE [LARGE SCALE GENOMIC DNA]</scope>
    <source>
        <strain evidence="2">DSM 22066 / NBRC 105507 / MRE50</strain>
    </source>
</reference>
<dbReference type="InterPro" id="IPR002591">
    <property type="entry name" value="Phosphodiest/P_Trfase"/>
</dbReference>
<dbReference type="Gene3D" id="3.40.720.10">
    <property type="entry name" value="Alkaline Phosphatase, subunit A"/>
    <property type="match status" value="1"/>
</dbReference>
<dbReference type="PANTHER" id="PTHR10151:SF120">
    <property type="entry name" value="BIS(5'-ADENOSYL)-TRIPHOSPHATASE"/>
    <property type="match status" value="1"/>
</dbReference>
<dbReference type="PANTHER" id="PTHR10151">
    <property type="entry name" value="ECTONUCLEOTIDE PYROPHOSPHATASE/PHOSPHODIESTERASE"/>
    <property type="match status" value="1"/>
</dbReference>
<dbReference type="OrthoDB" id="33550at2157"/>
<dbReference type="GeneID" id="5144782"/>
<dbReference type="Proteomes" id="UP000000663">
    <property type="component" value="Chromosome"/>
</dbReference>
<dbReference type="eggNOG" id="arCOG01378">
    <property type="taxonomic scope" value="Archaea"/>
</dbReference>